<dbReference type="InterPro" id="IPR036937">
    <property type="entry name" value="Adhesion_dom_fimbrial_sf"/>
</dbReference>
<dbReference type="EMBL" id="AATJOC010000011">
    <property type="protein sequence ID" value="EFM0253924.1"/>
    <property type="molecule type" value="Genomic_DNA"/>
</dbReference>
<comment type="caution">
    <text evidence="7">The sequence shown here is derived from an EMBL/GenBank/DDBJ whole genome shotgun (WGS) entry which is preliminary data.</text>
</comment>
<evidence type="ECO:0000313" key="7">
    <source>
        <dbReference type="EMBL" id="EFM0253924.1"/>
    </source>
</evidence>
<evidence type="ECO:0000256" key="5">
    <source>
        <dbReference type="SAM" id="SignalP"/>
    </source>
</evidence>
<dbReference type="InterPro" id="IPR000259">
    <property type="entry name" value="Adhesion_dom_fimbrial"/>
</dbReference>
<dbReference type="Proteomes" id="UP000527548">
    <property type="component" value="Unassembled WGS sequence"/>
</dbReference>
<keyword evidence="3 5" id="KW-0732">Signal</keyword>
<dbReference type="InterPro" id="IPR008966">
    <property type="entry name" value="Adhesion_dom_sf"/>
</dbReference>
<comment type="subcellular location">
    <subcellularLocation>
        <location evidence="1">Fimbrium</location>
    </subcellularLocation>
</comment>
<evidence type="ECO:0000259" key="6">
    <source>
        <dbReference type="Pfam" id="PF00419"/>
    </source>
</evidence>
<keyword evidence="4" id="KW-0281">Fimbrium</keyword>
<feature type="domain" description="Fimbrial-type adhesion" evidence="6">
    <location>
        <begin position="243"/>
        <end position="372"/>
    </location>
</feature>
<evidence type="ECO:0000256" key="2">
    <source>
        <dbReference type="ARBA" id="ARBA00006671"/>
    </source>
</evidence>
<dbReference type="RefSeq" id="WP_069913589.1">
    <property type="nucleotide sequence ID" value="NZ_BLDM01000062.1"/>
</dbReference>
<dbReference type="GO" id="GO:0009289">
    <property type="term" value="C:pilus"/>
    <property type="evidence" value="ECO:0007669"/>
    <property type="project" value="UniProtKB-SubCell"/>
</dbReference>
<feature type="signal peptide" evidence="5">
    <location>
        <begin position="1"/>
        <end position="28"/>
    </location>
</feature>
<comment type="similarity">
    <text evidence="2">Belongs to the fimbrial protein family.</text>
</comment>
<dbReference type="AlphaFoldDB" id="A0AAN3ILJ6"/>
<dbReference type="Pfam" id="PF00419">
    <property type="entry name" value="Fimbrial"/>
    <property type="match status" value="1"/>
</dbReference>
<dbReference type="GO" id="GO:0043709">
    <property type="term" value="P:cell adhesion involved in single-species biofilm formation"/>
    <property type="evidence" value="ECO:0007669"/>
    <property type="project" value="TreeGrafter"/>
</dbReference>
<gene>
    <name evidence="7" type="ORF">C719_003134</name>
</gene>
<feature type="chain" id="PRO_5042902927" evidence="5">
    <location>
        <begin position="29"/>
        <end position="373"/>
    </location>
</feature>
<reference evidence="7 8" key="1">
    <citation type="submission" date="2018-08" db="EMBL/GenBank/DDBJ databases">
        <authorList>
            <consortium name="GenomeTrakr network: Whole genome sequencing for foodborne pathogen traceback"/>
        </authorList>
    </citation>
    <scope>NUCLEOTIDE SEQUENCE [LARGE SCALE GENOMIC DNA]</scope>
    <source>
        <strain evidence="7 8">AZ-TG73163</strain>
    </source>
</reference>
<sequence length="373" mass="40422">MQRKGNKLLIQLCSAILLFFTCSWYASAMECYIEKWAGGTYDMVINPKTFSIQSQMVTEPDELSYAVNDTNIKLNDKNGETIGCKSDIGGTTSVHFLNTADVSLLSTYTTNHNGALLKTTVPGIVYSVDLVCLSCGAADELDLALPAQSGADNYIPASDTKWAYEYSDNSWYLRFRFYMTPEFKPQTGVSEGYALPGKIASWYIGDNNQAWVNFTVQESAVHFFVDEPTCATIALAQDQGNVSGNQVTLGNSYVSEVKNGLTREIPFSIRAEYCYASKITVKLKAANKPSDATLVGKTTGSASGVAVKVNSTYDNSKVLLKADGSNTVDYNFAVWSNNLLLLPFTAQLVPDGSGAAVGVGTFSGNATFSFTYE</sequence>
<accession>A0AAN3ILJ6</accession>
<organism evidence="7 8">
    <name type="scientific">Escherichia coli</name>
    <dbReference type="NCBI Taxonomy" id="562"/>
    <lineage>
        <taxon>Bacteria</taxon>
        <taxon>Pseudomonadati</taxon>
        <taxon>Pseudomonadota</taxon>
        <taxon>Gammaproteobacteria</taxon>
        <taxon>Enterobacterales</taxon>
        <taxon>Enterobacteriaceae</taxon>
        <taxon>Escherichia</taxon>
    </lineage>
</organism>
<name>A0AAN3ILJ6_ECOLX</name>
<proteinExistence type="inferred from homology"/>
<evidence type="ECO:0000313" key="8">
    <source>
        <dbReference type="Proteomes" id="UP000527548"/>
    </source>
</evidence>
<dbReference type="PANTHER" id="PTHR33420:SF12">
    <property type="entry name" value="FIMBRIN-LIKE PROTEIN FIMI-RELATED"/>
    <property type="match status" value="1"/>
</dbReference>
<dbReference type="PANTHER" id="PTHR33420">
    <property type="entry name" value="FIMBRIAL SUBUNIT ELFA-RELATED"/>
    <property type="match status" value="1"/>
</dbReference>
<evidence type="ECO:0000256" key="1">
    <source>
        <dbReference type="ARBA" id="ARBA00004561"/>
    </source>
</evidence>
<dbReference type="Gene3D" id="2.60.40.1090">
    <property type="entry name" value="Fimbrial-type adhesion domain"/>
    <property type="match status" value="1"/>
</dbReference>
<protein>
    <submittedName>
        <fullName evidence="7">Fimbrial protein</fullName>
    </submittedName>
</protein>
<evidence type="ECO:0000256" key="4">
    <source>
        <dbReference type="ARBA" id="ARBA00023263"/>
    </source>
</evidence>
<dbReference type="SUPFAM" id="SSF49401">
    <property type="entry name" value="Bacterial adhesins"/>
    <property type="match status" value="1"/>
</dbReference>
<evidence type="ECO:0000256" key="3">
    <source>
        <dbReference type="ARBA" id="ARBA00022729"/>
    </source>
</evidence>
<dbReference type="InterPro" id="IPR050263">
    <property type="entry name" value="Bact_Fimbrial_Adh_Pro"/>
</dbReference>